<protein>
    <recommendedName>
        <fullName evidence="2">HTH cro/C1-type domain-containing protein</fullName>
    </recommendedName>
</protein>
<dbReference type="EMBL" id="LYUD01000099">
    <property type="protein sequence ID" value="OAZ72403.1"/>
    <property type="molecule type" value="Genomic_DNA"/>
</dbReference>
<accession>A0A1A0DAU1</accession>
<dbReference type="SUPFAM" id="SSF47413">
    <property type="entry name" value="lambda repressor-like DNA-binding domains"/>
    <property type="match status" value="1"/>
</dbReference>
<reference evidence="3 4" key="1">
    <citation type="submission" date="2016-05" db="EMBL/GenBank/DDBJ databases">
        <title>Genome sequencing of Acetobacter pasteurianus strain SRCM100623.</title>
        <authorList>
            <person name="Song Y.R."/>
        </authorList>
    </citation>
    <scope>NUCLEOTIDE SEQUENCE [LARGE SCALE GENOMIC DNA]</scope>
    <source>
        <strain evidence="3 4">SRCM100623</strain>
    </source>
</reference>
<dbReference type="Pfam" id="PF01381">
    <property type="entry name" value="HTH_3"/>
    <property type="match status" value="1"/>
</dbReference>
<dbReference type="InterPro" id="IPR001387">
    <property type="entry name" value="Cro/C1-type_HTH"/>
</dbReference>
<dbReference type="SMART" id="SM00530">
    <property type="entry name" value="HTH_XRE"/>
    <property type="match status" value="1"/>
</dbReference>
<keyword evidence="1" id="KW-0238">DNA-binding</keyword>
<sequence>MTNGTFKLHTYLKAWRKHKGLSQEQLGNILNVAHTTIGRWEKGTVPLTTADLERLAATYGISVRQLLMPPEDAKSVENLERAYKVMEGMSSSDIENWLSLGEKASGIR</sequence>
<comment type="caution">
    <text evidence="3">The sequence shown here is derived from an EMBL/GenBank/DDBJ whole genome shotgun (WGS) entry which is preliminary data.</text>
</comment>
<dbReference type="CDD" id="cd00093">
    <property type="entry name" value="HTH_XRE"/>
    <property type="match status" value="1"/>
</dbReference>
<dbReference type="PROSITE" id="PS50943">
    <property type="entry name" value="HTH_CROC1"/>
    <property type="match status" value="1"/>
</dbReference>
<evidence type="ECO:0000313" key="3">
    <source>
        <dbReference type="EMBL" id="OAZ72403.1"/>
    </source>
</evidence>
<evidence type="ECO:0000259" key="2">
    <source>
        <dbReference type="PROSITE" id="PS50943"/>
    </source>
</evidence>
<evidence type="ECO:0000256" key="1">
    <source>
        <dbReference type="ARBA" id="ARBA00023125"/>
    </source>
</evidence>
<dbReference type="AlphaFoldDB" id="A0A1A0DAU1"/>
<name>A0A1A0DAU1_ACEPA</name>
<evidence type="ECO:0000313" key="4">
    <source>
        <dbReference type="Proteomes" id="UP000093796"/>
    </source>
</evidence>
<dbReference type="InterPro" id="IPR010982">
    <property type="entry name" value="Lambda_DNA-bd_dom_sf"/>
</dbReference>
<dbReference type="PATRIC" id="fig|438.15.peg.1087"/>
<feature type="domain" description="HTH cro/C1-type" evidence="2">
    <location>
        <begin position="12"/>
        <end position="66"/>
    </location>
</feature>
<organism evidence="3 4">
    <name type="scientific">Acetobacter pasteurianus</name>
    <name type="common">Acetobacter turbidans</name>
    <dbReference type="NCBI Taxonomy" id="438"/>
    <lineage>
        <taxon>Bacteria</taxon>
        <taxon>Pseudomonadati</taxon>
        <taxon>Pseudomonadota</taxon>
        <taxon>Alphaproteobacteria</taxon>
        <taxon>Acetobacterales</taxon>
        <taxon>Acetobacteraceae</taxon>
        <taxon>Acetobacter</taxon>
    </lineage>
</organism>
<dbReference type="GO" id="GO:0003677">
    <property type="term" value="F:DNA binding"/>
    <property type="evidence" value="ECO:0007669"/>
    <property type="project" value="UniProtKB-KW"/>
</dbReference>
<proteinExistence type="predicted"/>
<dbReference type="RefSeq" id="WP_064776066.1">
    <property type="nucleotide sequence ID" value="NZ_LYUD01000099.1"/>
</dbReference>
<dbReference type="Gene3D" id="1.10.260.40">
    <property type="entry name" value="lambda repressor-like DNA-binding domains"/>
    <property type="match status" value="1"/>
</dbReference>
<dbReference type="Proteomes" id="UP000093796">
    <property type="component" value="Unassembled WGS sequence"/>
</dbReference>
<dbReference type="PANTHER" id="PTHR46558:SF4">
    <property type="entry name" value="DNA-BIDING PHAGE PROTEIN"/>
    <property type="match status" value="1"/>
</dbReference>
<dbReference type="OrthoDB" id="9805309at2"/>
<dbReference type="PANTHER" id="PTHR46558">
    <property type="entry name" value="TRACRIPTIONAL REGULATORY PROTEIN-RELATED-RELATED"/>
    <property type="match status" value="1"/>
</dbReference>
<gene>
    <name evidence="3" type="ORF">SRCM100623_00942</name>
</gene>